<evidence type="ECO:0000256" key="13">
    <source>
        <dbReference type="ARBA" id="ARBA00034050"/>
    </source>
</evidence>
<reference evidence="19" key="1">
    <citation type="submission" date="2020-11" db="EMBL/GenBank/DDBJ databases">
        <authorList>
            <consortium name="DOE Joint Genome Institute"/>
            <person name="Ahrendt S."/>
            <person name="Riley R."/>
            <person name="Andreopoulos W."/>
            <person name="Labutti K."/>
            <person name="Pangilinan J."/>
            <person name="Ruiz-Duenas F.J."/>
            <person name="Barrasa J.M."/>
            <person name="Sanchez-Garcia M."/>
            <person name="Camarero S."/>
            <person name="Miyauchi S."/>
            <person name="Serrano A."/>
            <person name="Linde D."/>
            <person name="Babiker R."/>
            <person name="Drula E."/>
            <person name="Ayuso-Fernandez I."/>
            <person name="Pacheco R."/>
            <person name="Padilla G."/>
            <person name="Ferreira P."/>
            <person name="Barriuso J."/>
            <person name="Kellner H."/>
            <person name="Castanera R."/>
            <person name="Alfaro M."/>
            <person name="Ramirez L."/>
            <person name="Pisabarro A.G."/>
            <person name="Kuo A."/>
            <person name="Tritt A."/>
            <person name="Lipzen A."/>
            <person name="He G."/>
            <person name="Yan M."/>
            <person name="Ng V."/>
            <person name="Cullen D."/>
            <person name="Martin F."/>
            <person name="Rosso M.-N."/>
            <person name="Henrissat B."/>
            <person name="Hibbett D."/>
            <person name="Martinez A.T."/>
            <person name="Grigoriev I.V."/>
        </authorList>
    </citation>
    <scope>NUCLEOTIDE SEQUENCE</scope>
    <source>
        <strain evidence="19">CIRM-BRFM 674</strain>
    </source>
</reference>
<dbReference type="Pfam" id="PF05199">
    <property type="entry name" value="GMC_oxred_C"/>
    <property type="match status" value="1"/>
</dbReference>
<comment type="catalytic activity">
    <reaction evidence="13">
        <text>a pyranoside + acceptor = a pyranosid-3-ulose + reduced acceptor.</text>
        <dbReference type="EC" id="1.1.99.29"/>
    </reaction>
</comment>
<dbReference type="PROSITE" id="PS00624">
    <property type="entry name" value="GMC_OXRED_2"/>
    <property type="match status" value="1"/>
</dbReference>
<dbReference type="PIRSF" id="PIRSF000137">
    <property type="entry name" value="Alcohol_oxidase"/>
    <property type="match status" value="1"/>
</dbReference>
<dbReference type="Pfam" id="PF00732">
    <property type="entry name" value="GMC_oxred_N"/>
    <property type="match status" value="1"/>
</dbReference>
<evidence type="ECO:0000256" key="15">
    <source>
        <dbReference type="PIRSR" id="PIRSR000137-1"/>
    </source>
</evidence>
<comment type="catalytic activity">
    <reaction evidence="11">
        <text>pyranose + acceptor = pyranos-2,3-diulose + reduced acceptor.</text>
        <dbReference type="EC" id="1.1.99.29"/>
    </reaction>
</comment>
<evidence type="ECO:0000256" key="5">
    <source>
        <dbReference type="ARBA" id="ARBA00013177"/>
    </source>
</evidence>
<comment type="function">
    <text evidence="9">Catalyzes the single-oxidation or sequential double oxidation reaction of carbohydrates primarily at carbon-2 and/or carbon-3 with the concomitant reduction of the flavin. The enzyme exhibits a broad sugar substrate specificity, oxidizing different aldopyranoses to the corresponding C-1, C-2, C-3 or C-1,2, C-2,3 and C-3,4 (di)dehydro sugars with substrate-specific regioselectivity. Accepts only a narrow range of electron acceptors such as substituted benzoquinones and complexed metal ions and reacts extremely slowly with O(2) as acceptor. May play a role in the natural recycling of plant matter by oxidizing all major monosaccharides in lignocellulose and by reducing quinone compounds or reactive radical species generated during lignin depolymerization.</text>
</comment>
<accession>A0A9P5YWI5</accession>
<dbReference type="Proteomes" id="UP000807469">
    <property type="component" value="Unassembled WGS sequence"/>
</dbReference>
<keyword evidence="6" id="KW-0964">Secreted</keyword>
<feature type="signal peptide" evidence="17">
    <location>
        <begin position="1"/>
        <end position="20"/>
    </location>
</feature>
<comment type="catalytic activity">
    <reaction evidence="12">
        <text>pyranose + acceptor = pyranos-3-ulose + reduced acceptor.</text>
        <dbReference type="EC" id="1.1.99.29"/>
    </reaction>
</comment>
<dbReference type="InterPro" id="IPR012132">
    <property type="entry name" value="GMC_OxRdtase"/>
</dbReference>
<comment type="caution">
    <text evidence="19">The sequence shown here is derived from an EMBL/GenBank/DDBJ whole genome shotgun (WGS) entry which is preliminary data.</text>
</comment>
<sequence length="594" mass="62228">MARFYLKFAALFALIGSSLCALYTDPSQLPSTTTYDYIIVGAGTAGNVIASRLTEDPLIQVLVLEAGVDDANVQAAIAPFLAPSLTPGTIYDWGYNTVAQSNLNNRVLPYPRGKILGGSSTANYMIHQYGSSEDWDKIAADTGNVNWSWNNIKQYIPVHEKMVAPTDGHDTTGQYIPGNHGTNGKLGVSLPGNSQTIDAKVIATTSLLTEFPFNPDTGGGSVLGIGWAQSSIAAGVRTSSSTGYLRPVLSRPNLSVVLNATVRKLIPNAPVNGLPSFNGVQFGSFNGPAFLVFATREIVLSAGSIGTPQILLLSGVGPTADLSALSIPTIINNPSVGKNLSDHLLLPNNFIVSGTDTLDDVARGTTFAAALSQWVTSKTGVIANTVANHLGFLRLPSTASIFTTVPDPSTGPTASHWELVVSNFFLNPAVAMPSTGNYLTVSSIVISPTSRGTVKLASIDPFAAPIINPNFLSTTFDVFCLREAVKAVKRFVAASPWANWVTGPYGALAATSDDASIDSYVRSTAGSIYHPVGTASMTSNTASYGVVNPDLRLKGAVGVRIADASVLPTLPNGHTQGPVYLLAERAAMLIKAAQ</sequence>
<dbReference type="Gene3D" id="3.30.560.10">
    <property type="entry name" value="Glucose Oxidase, domain 3"/>
    <property type="match status" value="1"/>
</dbReference>
<evidence type="ECO:0000256" key="14">
    <source>
        <dbReference type="ARBA" id="ARBA00034059"/>
    </source>
</evidence>
<dbReference type="Gene3D" id="3.50.50.60">
    <property type="entry name" value="FAD/NAD(P)-binding domain"/>
    <property type="match status" value="1"/>
</dbReference>
<evidence type="ECO:0000256" key="11">
    <source>
        <dbReference type="ARBA" id="ARBA00034010"/>
    </source>
</evidence>
<evidence type="ECO:0000256" key="7">
    <source>
        <dbReference type="ARBA" id="ARBA00022630"/>
    </source>
</evidence>
<comment type="cofactor">
    <cofactor evidence="1 16">
        <name>FAD</name>
        <dbReference type="ChEBI" id="CHEBI:57692"/>
    </cofactor>
</comment>
<evidence type="ECO:0000256" key="16">
    <source>
        <dbReference type="PIRSR" id="PIRSR000137-2"/>
    </source>
</evidence>
<dbReference type="InterPro" id="IPR000172">
    <property type="entry name" value="GMC_OxRdtase_N"/>
</dbReference>
<protein>
    <recommendedName>
        <fullName evidence="5">pyranose dehydrogenase (acceptor)</fullName>
        <ecNumber evidence="5">1.1.99.29</ecNumber>
    </recommendedName>
</protein>
<comment type="similarity">
    <text evidence="3">Belongs to the GMC oxidoreductase family.</text>
</comment>
<keyword evidence="8 16" id="KW-0274">FAD</keyword>
<evidence type="ECO:0000256" key="2">
    <source>
        <dbReference type="ARBA" id="ARBA00004613"/>
    </source>
</evidence>
<evidence type="ECO:0000256" key="8">
    <source>
        <dbReference type="ARBA" id="ARBA00022827"/>
    </source>
</evidence>
<dbReference type="AlphaFoldDB" id="A0A9P5YWI5"/>
<evidence type="ECO:0000259" key="18">
    <source>
        <dbReference type="PROSITE" id="PS00624"/>
    </source>
</evidence>
<comment type="subcellular location">
    <subcellularLocation>
        <location evidence="2">Secreted</location>
    </subcellularLocation>
</comment>
<evidence type="ECO:0000256" key="3">
    <source>
        <dbReference type="ARBA" id="ARBA00010790"/>
    </source>
</evidence>
<dbReference type="PANTHER" id="PTHR11552">
    <property type="entry name" value="GLUCOSE-METHANOL-CHOLINE GMC OXIDOREDUCTASE"/>
    <property type="match status" value="1"/>
</dbReference>
<evidence type="ECO:0000256" key="1">
    <source>
        <dbReference type="ARBA" id="ARBA00001974"/>
    </source>
</evidence>
<feature type="active site" description="Proton acceptor" evidence="15">
    <location>
        <position position="574"/>
    </location>
</feature>
<evidence type="ECO:0000256" key="9">
    <source>
        <dbReference type="ARBA" id="ARBA00024699"/>
    </source>
</evidence>
<feature type="chain" id="PRO_5040288310" description="pyranose dehydrogenase (acceptor)" evidence="17">
    <location>
        <begin position="21"/>
        <end position="594"/>
    </location>
</feature>
<name>A0A9P5YWI5_9AGAR</name>
<dbReference type="InterPro" id="IPR036188">
    <property type="entry name" value="FAD/NAD-bd_sf"/>
</dbReference>
<evidence type="ECO:0000313" key="19">
    <source>
        <dbReference type="EMBL" id="KAF9475186.1"/>
    </source>
</evidence>
<evidence type="ECO:0000313" key="20">
    <source>
        <dbReference type="Proteomes" id="UP000807469"/>
    </source>
</evidence>
<organism evidence="19 20">
    <name type="scientific">Pholiota conissans</name>
    <dbReference type="NCBI Taxonomy" id="109636"/>
    <lineage>
        <taxon>Eukaryota</taxon>
        <taxon>Fungi</taxon>
        <taxon>Dikarya</taxon>
        <taxon>Basidiomycota</taxon>
        <taxon>Agaricomycotina</taxon>
        <taxon>Agaricomycetes</taxon>
        <taxon>Agaricomycetidae</taxon>
        <taxon>Agaricales</taxon>
        <taxon>Agaricineae</taxon>
        <taxon>Strophariaceae</taxon>
        <taxon>Pholiota</taxon>
    </lineage>
</organism>
<dbReference type="GO" id="GO:0005576">
    <property type="term" value="C:extracellular region"/>
    <property type="evidence" value="ECO:0007669"/>
    <property type="project" value="UniProtKB-SubCell"/>
</dbReference>
<dbReference type="OrthoDB" id="269227at2759"/>
<dbReference type="SUPFAM" id="SSF51905">
    <property type="entry name" value="FAD/NAD(P)-binding domain"/>
    <property type="match status" value="1"/>
</dbReference>
<feature type="binding site" evidence="16">
    <location>
        <position position="262"/>
    </location>
    <ligand>
        <name>FAD</name>
        <dbReference type="ChEBI" id="CHEBI:57692"/>
    </ligand>
</feature>
<feature type="domain" description="Glucose-methanol-choline oxidoreductase N-terminal" evidence="18">
    <location>
        <begin position="303"/>
        <end position="317"/>
    </location>
</feature>
<dbReference type="SUPFAM" id="SSF54373">
    <property type="entry name" value="FAD-linked reductases, C-terminal domain"/>
    <property type="match status" value="1"/>
</dbReference>
<evidence type="ECO:0000256" key="4">
    <source>
        <dbReference type="ARBA" id="ARBA00011245"/>
    </source>
</evidence>
<keyword evidence="20" id="KW-1185">Reference proteome</keyword>
<feature type="active site" description="Proton donor" evidence="15">
    <location>
        <position position="530"/>
    </location>
</feature>
<dbReference type="EC" id="1.1.99.29" evidence="5"/>
<evidence type="ECO:0000256" key="6">
    <source>
        <dbReference type="ARBA" id="ARBA00022525"/>
    </source>
</evidence>
<proteinExistence type="inferred from homology"/>
<keyword evidence="7" id="KW-0285">Flavoprotein</keyword>
<dbReference type="InterPro" id="IPR007867">
    <property type="entry name" value="GMC_OxRtase_C"/>
</dbReference>
<comment type="catalytic activity">
    <reaction evidence="14">
        <text>a pyranoside + acceptor = a pyranosid-3,4-diulose + reduced acceptor.</text>
        <dbReference type="EC" id="1.1.99.29"/>
    </reaction>
</comment>
<evidence type="ECO:0000256" key="12">
    <source>
        <dbReference type="ARBA" id="ARBA00034029"/>
    </source>
</evidence>
<keyword evidence="17" id="KW-0732">Signal</keyword>
<comment type="subunit">
    <text evidence="4">Monomer.</text>
</comment>
<gene>
    <name evidence="19" type="ORF">BDN70DRAFT_884001</name>
</gene>
<dbReference type="GO" id="GO:0050660">
    <property type="term" value="F:flavin adenine dinucleotide binding"/>
    <property type="evidence" value="ECO:0007669"/>
    <property type="project" value="InterPro"/>
</dbReference>
<dbReference type="GO" id="GO:0033718">
    <property type="term" value="F:pyranose dehydrogenase (acceptor) activity"/>
    <property type="evidence" value="ECO:0007669"/>
    <property type="project" value="UniProtKB-EC"/>
</dbReference>
<dbReference type="EMBL" id="MU155343">
    <property type="protein sequence ID" value="KAF9475186.1"/>
    <property type="molecule type" value="Genomic_DNA"/>
</dbReference>
<dbReference type="PANTHER" id="PTHR11552:SF147">
    <property type="entry name" value="CHOLINE DEHYDROGENASE, MITOCHONDRIAL"/>
    <property type="match status" value="1"/>
</dbReference>
<comment type="catalytic activity">
    <reaction evidence="10">
        <text>pyranose + acceptor = pyranos-2-ulose + reduced acceptor.</text>
        <dbReference type="EC" id="1.1.99.29"/>
    </reaction>
</comment>
<evidence type="ECO:0000256" key="10">
    <source>
        <dbReference type="ARBA" id="ARBA00033986"/>
    </source>
</evidence>
<evidence type="ECO:0000256" key="17">
    <source>
        <dbReference type="SAM" id="SignalP"/>
    </source>
</evidence>